<dbReference type="Proteomes" id="UP000596742">
    <property type="component" value="Unassembled WGS sequence"/>
</dbReference>
<organism evidence="2 3">
    <name type="scientific">Mytilus galloprovincialis</name>
    <name type="common">Mediterranean mussel</name>
    <dbReference type="NCBI Taxonomy" id="29158"/>
    <lineage>
        <taxon>Eukaryota</taxon>
        <taxon>Metazoa</taxon>
        <taxon>Spiralia</taxon>
        <taxon>Lophotrochozoa</taxon>
        <taxon>Mollusca</taxon>
        <taxon>Bivalvia</taxon>
        <taxon>Autobranchia</taxon>
        <taxon>Pteriomorphia</taxon>
        <taxon>Mytilida</taxon>
        <taxon>Mytiloidea</taxon>
        <taxon>Mytilidae</taxon>
        <taxon>Mytilinae</taxon>
        <taxon>Mytilus</taxon>
    </lineage>
</organism>
<accession>A0A8B6DYZ5</accession>
<comment type="caution">
    <text evidence="2">The sequence shown here is derived from an EMBL/GenBank/DDBJ whole genome shotgun (WGS) entry which is preliminary data.</text>
</comment>
<reference evidence="2" key="1">
    <citation type="submission" date="2018-11" db="EMBL/GenBank/DDBJ databases">
        <authorList>
            <person name="Alioto T."/>
            <person name="Alioto T."/>
        </authorList>
    </citation>
    <scope>NUCLEOTIDE SEQUENCE</scope>
</reference>
<dbReference type="OrthoDB" id="6140279at2759"/>
<feature type="transmembrane region" description="Helical" evidence="1">
    <location>
        <begin position="233"/>
        <end position="255"/>
    </location>
</feature>
<protein>
    <submittedName>
        <fullName evidence="2">Uncharacterized protein</fullName>
    </submittedName>
</protein>
<dbReference type="EMBL" id="UYJE01004262">
    <property type="protein sequence ID" value="VDI26608.1"/>
    <property type="molecule type" value="Genomic_DNA"/>
</dbReference>
<name>A0A8B6DYZ5_MYTGA</name>
<evidence type="ECO:0000313" key="3">
    <source>
        <dbReference type="Proteomes" id="UP000596742"/>
    </source>
</evidence>
<evidence type="ECO:0000313" key="2">
    <source>
        <dbReference type="EMBL" id="VDI26608.1"/>
    </source>
</evidence>
<proteinExistence type="predicted"/>
<keyword evidence="1" id="KW-1133">Transmembrane helix</keyword>
<keyword evidence="1" id="KW-0812">Transmembrane</keyword>
<evidence type="ECO:0000256" key="1">
    <source>
        <dbReference type="SAM" id="Phobius"/>
    </source>
</evidence>
<keyword evidence="1" id="KW-0472">Membrane</keyword>
<dbReference type="AlphaFoldDB" id="A0A8B6DYZ5"/>
<keyword evidence="3" id="KW-1185">Reference proteome</keyword>
<gene>
    <name evidence="2" type="ORF">MGAL_10B068047</name>
</gene>
<sequence>MSCSYQVPKCIWIALAFSYVVQGSYRTVFFEILPDPIIFGDSVVLRCYVSEKICDTIIRKAWGIGPSNSVICSNGESYRKNKYKMISNNISGNYDLEIFRFNEKDMENLYTYSCGAKTFSKRITPSDYLYYPSLFSASKVHIDRGIIRGSVKMENVFPIPNCTVISGEIVQKVVFYVPGGYFKWKYKEINAKYIINAVGKMCDNKVTIVCRLGQKTYEVARKINNNMHCKSNYIIPVLIVTGVIITIASMIWMIFHRYNCNNNSH</sequence>